<evidence type="ECO:0000256" key="3">
    <source>
        <dbReference type="ARBA" id="ARBA00022692"/>
    </source>
</evidence>
<evidence type="ECO:0000256" key="6">
    <source>
        <dbReference type="ARBA" id="ARBA00023136"/>
    </source>
</evidence>
<feature type="chain" id="PRO_5032524620" description="Putative manganese efflux pump MntP" evidence="9">
    <location>
        <begin position="20"/>
        <end position="198"/>
    </location>
</feature>
<keyword evidence="4 8" id="KW-1133">Transmembrane helix</keyword>
<gene>
    <name evidence="8" type="primary">mntP</name>
    <name evidence="10" type="ORF">FHR87_001593</name>
</gene>
<dbReference type="RefSeq" id="WP_183166153.1">
    <property type="nucleotide sequence ID" value="NZ_JACHXI010000006.1"/>
</dbReference>
<evidence type="ECO:0000313" key="11">
    <source>
        <dbReference type="Proteomes" id="UP000549250"/>
    </source>
</evidence>
<evidence type="ECO:0000256" key="8">
    <source>
        <dbReference type="HAMAP-Rule" id="MF_01521"/>
    </source>
</evidence>
<keyword evidence="6 8" id="KW-0472">Membrane</keyword>
<feature type="transmembrane region" description="Helical" evidence="8">
    <location>
        <begin position="41"/>
        <end position="59"/>
    </location>
</feature>
<dbReference type="NCBIfam" id="NF008546">
    <property type="entry name" value="PRK11469.1"/>
    <property type="match status" value="1"/>
</dbReference>
<keyword evidence="1 8" id="KW-0813">Transport</keyword>
<evidence type="ECO:0000256" key="4">
    <source>
        <dbReference type="ARBA" id="ARBA00022989"/>
    </source>
</evidence>
<evidence type="ECO:0000256" key="5">
    <source>
        <dbReference type="ARBA" id="ARBA00023065"/>
    </source>
</evidence>
<reference evidence="10 11" key="1">
    <citation type="submission" date="2020-08" db="EMBL/GenBank/DDBJ databases">
        <title>Genomic Encyclopedia of Type Strains, Phase III (KMG-III): the genomes of soil and plant-associated and newly described type strains.</title>
        <authorList>
            <person name="Whitman W."/>
        </authorList>
    </citation>
    <scope>NUCLEOTIDE SEQUENCE [LARGE SCALE GENOMIC DNA]</scope>
    <source>
        <strain evidence="10 11">CECT 4462</strain>
    </source>
</reference>
<dbReference type="InterPro" id="IPR022929">
    <property type="entry name" value="Put_MntP"/>
</dbReference>
<keyword evidence="5 8" id="KW-0406">Ion transport</keyword>
<keyword evidence="2 8" id="KW-1003">Cell membrane</keyword>
<keyword evidence="11" id="KW-1185">Reference proteome</keyword>
<comment type="similarity">
    <text evidence="8">Belongs to the MntP (TC 9.B.29) family.</text>
</comment>
<keyword evidence="9" id="KW-0732">Signal</keyword>
<dbReference type="HAMAP" id="MF_01521">
    <property type="entry name" value="MntP_pump"/>
    <property type="match status" value="1"/>
</dbReference>
<dbReference type="Proteomes" id="UP000549250">
    <property type="component" value="Unassembled WGS sequence"/>
</dbReference>
<feature type="transmembrane region" description="Helical" evidence="8">
    <location>
        <begin position="167"/>
        <end position="185"/>
    </location>
</feature>
<accession>A0A839T267</accession>
<dbReference type="EMBL" id="JACHXI010000006">
    <property type="protein sequence ID" value="MBB3103198.1"/>
    <property type="molecule type" value="Genomic_DNA"/>
</dbReference>
<feature type="transmembrane region" description="Helical" evidence="8">
    <location>
        <begin position="135"/>
        <end position="161"/>
    </location>
</feature>
<organism evidence="10 11">
    <name type="scientific">Azomonas macrocytogenes</name>
    <name type="common">Azotobacter macrocytogenes</name>
    <dbReference type="NCBI Taxonomy" id="69962"/>
    <lineage>
        <taxon>Bacteria</taxon>
        <taxon>Pseudomonadati</taxon>
        <taxon>Pseudomonadota</taxon>
        <taxon>Gammaproteobacteria</taxon>
        <taxon>Pseudomonadales</taxon>
        <taxon>Pseudomonadaceae</taxon>
        <taxon>Azomonas</taxon>
    </lineage>
</organism>
<comment type="caution">
    <text evidence="10">The sequence shown here is derived from an EMBL/GenBank/DDBJ whole genome shotgun (WGS) entry which is preliminary data.</text>
</comment>
<dbReference type="PANTHER" id="PTHR35529:SF1">
    <property type="entry name" value="MANGANESE EFFLUX PUMP MNTP-RELATED"/>
    <property type="match status" value="1"/>
</dbReference>
<dbReference type="Pfam" id="PF02659">
    <property type="entry name" value="Mntp"/>
    <property type="match status" value="1"/>
</dbReference>
<proteinExistence type="inferred from homology"/>
<keyword evidence="7 8" id="KW-0464">Manganese</keyword>
<evidence type="ECO:0000313" key="10">
    <source>
        <dbReference type="EMBL" id="MBB3103198.1"/>
    </source>
</evidence>
<evidence type="ECO:0000256" key="1">
    <source>
        <dbReference type="ARBA" id="ARBA00022448"/>
    </source>
</evidence>
<name>A0A839T267_AZOMA</name>
<evidence type="ECO:0000256" key="2">
    <source>
        <dbReference type="ARBA" id="ARBA00022475"/>
    </source>
</evidence>
<protein>
    <recommendedName>
        <fullName evidence="8">Putative manganese efflux pump MntP</fullName>
    </recommendedName>
</protein>
<comment type="function">
    <text evidence="8">Probably functions as a manganese efflux pump.</text>
</comment>
<evidence type="ECO:0000256" key="7">
    <source>
        <dbReference type="ARBA" id="ARBA00023211"/>
    </source>
</evidence>
<keyword evidence="3 8" id="KW-0812">Transmembrane</keyword>
<feature type="transmembrane region" description="Helical" evidence="8">
    <location>
        <begin position="71"/>
        <end position="89"/>
    </location>
</feature>
<feature type="signal peptide" evidence="9">
    <location>
        <begin position="1"/>
        <end position="19"/>
    </location>
</feature>
<dbReference type="GO" id="GO:0005886">
    <property type="term" value="C:plasma membrane"/>
    <property type="evidence" value="ECO:0007669"/>
    <property type="project" value="UniProtKB-SubCell"/>
</dbReference>
<feature type="transmembrane region" description="Helical" evidence="8">
    <location>
        <begin position="104"/>
        <end position="128"/>
    </location>
</feature>
<dbReference type="AlphaFoldDB" id="A0A839T267"/>
<dbReference type="InterPro" id="IPR003810">
    <property type="entry name" value="Mntp/YtaF"/>
</dbReference>
<dbReference type="PANTHER" id="PTHR35529">
    <property type="entry name" value="MANGANESE EFFLUX PUMP MNTP-RELATED"/>
    <property type="match status" value="1"/>
</dbReference>
<sequence length="198" mass="20837">MNFTSIIFLAFAMSTDAFAAAVGKGAALCKPPLKEALRTGIIFGSIETIMPLIGWSLGLVASQYLAQWDHWIAFTLLLCLGVHMIWAGFGEPEEEEEPKTSHSFWVLALTGIATSIDALAVGVTLAFVDVSIVETALAIGLATTLMVTIGVMLGHTIGAVIGKRAEILGGIVLIAVGAAVLFEHLSAGEASEMVSFFR</sequence>
<evidence type="ECO:0000256" key="9">
    <source>
        <dbReference type="SAM" id="SignalP"/>
    </source>
</evidence>
<dbReference type="GO" id="GO:0005384">
    <property type="term" value="F:manganese ion transmembrane transporter activity"/>
    <property type="evidence" value="ECO:0007669"/>
    <property type="project" value="UniProtKB-UniRule"/>
</dbReference>
<comment type="subcellular location">
    <subcellularLocation>
        <location evidence="8">Cell membrane</location>
        <topology evidence="8">Multi-pass membrane protein</topology>
    </subcellularLocation>
</comment>